<reference evidence="9 10" key="1">
    <citation type="submission" date="2023-06" db="EMBL/GenBank/DDBJ databases">
        <title>Pelomonas sp. APW6 16S ribosomal RNA gene genome sequencing and assembly.</title>
        <authorList>
            <person name="Woo H."/>
        </authorList>
    </citation>
    <scope>NUCLEOTIDE SEQUENCE [LARGE SCALE GENOMIC DNA]</scope>
    <source>
        <strain evidence="9 10">APW6</strain>
    </source>
</reference>
<keyword evidence="2" id="KW-1003">Cell membrane</keyword>
<protein>
    <submittedName>
        <fullName evidence="9">Heme ABC exporter ATP-binding protein CcmA</fullName>
    </submittedName>
</protein>
<dbReference type="InterPro" id="IPR003593">
    <property type="entry name" value="AAA+_ATPase"/>
</dbReference>
<gene>
    <name evidence="9" type="primary">ccmA</name>
    <name evidence="9" type="ORF">QRD43_07350</name>
</gene>
<dbReference type="Gene3D" id="3.40.50.300">
    <property type="entry name" value="P-loop containing nucleotide triphosphate hydrolases"/>
    <property type="match status" value="1"/>
</dbReference>
<keyword evidence="4" id="KW-0201">Cytochrome c-type biogenesis</keyword>
<keyword evidence="5 9" id="KW-0067">ATP-binding</keyword>
<dbReference type="InterPro" id="IPR005895">
    <property type="entry name" value="ABC_transptr_haem_export_CcmA"/>
</dbReference>
<evidence type="ECO:0000256" key="1">
    <source>
        <dbReference type="ARBA" id="ARBA00022448"/>
    </source>
</evidence>
<dbReference type="RefSeq" id="WP_285981836.1">
    <property type="nucleotide sequence ID" value="NZ_JASVDS010000002.1"/>
</dbReference>
<keyword evidence="7" id="KW-0472">Membrane</keyword>
<sequence length="208" mass="22512">MTSEPGLLARARELRCERGGRAVCAPQSFSVRAGQALWLRGRNGSGKTSLLRVLAGLAAPAGGDLWRAPHTGILYAGHQNAVKDDLSLFENLQFLAQLGQLHAADADVQAALRHWGLWASRHRPARMLSQGLRRRLSLARLSLADQRALWVLDEPFDALDDDGVAVLVAQLYAHHVRGGATVLSSHLSWPSGAAEPDQHWLHPPGAQA</sequence>
<comment type="caution">
    <text evidence="9">The sequence shown here is derived from an EMBL/GenBank/DDBJ whole genome shotgun (WGS) entry which is preliminary data.</text>
</comment>
<evidence type="ECO:0000256" key="2">
    <source>
        <dbReference type="ARBA" id="ARBA00022475"/>
    </source>
</evidence>
<evidence type="ECO:0000256" key="6">
    <source>
        <dbReference type="ARBA" id="ARBA00022967"/>
    </source>
</evidence>
<dbReference type="GO" id="GO:0005524">
    <property type="term" value="F:ATP binding"/>
    <property type="evidence" value="ECO:0007669"/>
    <property type="project" value="UniProtKB-KW"/>
</dbReference>
<evidence type="ECO:0000313" key="10">
    <source>
        <dbReference type="Proteomes" id="UP001238603"/>
    </source>
</evidence>
<keyword evidence="1" id="KW-0813">Transport</keyword>
<dbReference type="PANTHER" id="PTHR43499">
    <property type="entry name" value="ABC TRANSPORTER I FAMILY MEMBER 1"/>
    <property type="match status" value="1"/>
</dbReference>
<keyword evidence="3" id="KW-0547">Nucleotide-binding</keyword>
<keyword evidence="10" id="KW-1185">Reference proteome</keyword>
<evidence type="ECO:0000259" key="8">
    <source>
        <dbReference type="PROSITE" id="PS50893"/>
    </source>
</evidence>
<dbReference type="InterPro" id="IPR027417">
    <property type="entry name" value="P-loop_NTPase"/>
</dbReference>
<organism evidence="9 10">
    <name type="scientific">Roseateles subflavus</name>
    <dbReference type="NCBI Taxonomy" id="3053353"/>
    <lineage>
        <taxon>Bacteria</taxon>
        <taxon>Pseudomonadati</taxon>
        <taxon>Pseudomonadota</taxon>
        <taxon>Betaproteobacteria</taxon>
        <taxon>Burkholderiales</taxon>
        <taxon>Sphaerotilaceae</taxon>
        <taxon>Roseateles</taxon>
    </lineage>
</organism>
<dbReference type="Proteomes" id="UP001238603">
    <property type="component" value="Unassembled WGS sequence"/>
</dbReference>
<dbReference type="NCBIfam" id="TIGR01189">
    <property type="entry name" value="ccmA"/>
    <property type="match status" value="1"/>
</dbReference>
<evidence type="ECO:0000256" key="7">
    <source>
        <dbReference type="ARBA" id="ARBA00023136"/>
    </source>
</evidence>
<dbReference type="InterPro" id="IPR003439">
    <property type="entry name" value="ABC_transporter-like_ATP-bd"/>
</dbReference>
<evidence type="ECO:0000256" key="5">
    <source>
        <dbReference type="ARBA" id="ARBA00022840"/>
    </source>
</evidence>
<accession>A0ABT7LHR9</accession>
<name>A0ABT7LHR9_9BURK</name>
<proteinExistence type="predicted"/>
<dbReference type="PROSITE" id="PS50893">
    <property type="entry name" value="ABC_TRANSPORTER_2"/>
    <property type="match status" value="1"/>
</dbReference>
<dbReference type="Pfam" id="PF00005">
    <property type="entry name" value="ABC_tran"/>
    <property type="match status" value="1"/>
</dbReference>
<dbReference type="SUPFAM" id="SSF52540">
    <property type="entry name" value="P-loop containing nucleoside triphosphate hydrolases"/>
    <property type="match status" value="1"/>
</dbReference>
<keyword evidence="6" id="KW-1278">Translocase</keyword>
<feature type="domain" description="ABC transporter" evidence="8">
    <location>
        <begin position="9"/>
        <end position="208"/>
    </location>
</feature>
<dbReference type="SMART" id="SM00382">
    <property type="entry name" value="AAA"/>
    <property type="match status" value="1"/>
</dbReference>
<evidence type="ECO:0000313" key="9">
    <source>
        <dbReference type="EMBL" id="MDL5031720.1"/>
    </source>
</evidence>
<dbReference type="EMBL" id="JASVDS010000002">
    <property type="protein sequence ID" value="MDL5031720.1"/>
    <property type="molecule type" value="Genomic_DNA"/>
</dbReference>
<evidence type="ECO:0000256" key="3">
    <source>
        <dbReference type="ARBA" id="ARBA00022741"/>
    </source>
</evidence>
<evidence type="ECO:0000256" key="4">
    <source>
        <dbReference type="ARBA" id="ARBA00022748"/>
    </source>
</evidence>
<dbReference type="PANTHER" id="PTHR43499:SF1">
    <property type="entry name" value="ABC TRANSPORTER I FAMILY MEMBER 1"/>
    <property type="match status" value="1"/>
</dbReference>